<evidence type="ECO:0000313" key="7">
    <source>
        <dbReference type="EMBL" id="QFU76403.1"/>
    </source>
</evidence>
<dbReference type="InterPro" id="IPR001926">
    <property type="entry name" value="TrpB-like_PALP"/>
</dbReference>
<evidence type="ECO:0000313" key="8">
    <source>
        <dbReference type="Proteomes" id="UP000326287"/>
    </source>
</evidence>
<reference evidence="7 8" key="1">
    <citation type="submission" date="2019-02" db="EMBL/GenBank/DDBJ databases">
        <authorList>
            <person name="Li S.-H."/>
        </authorList>
    </citation>
    <scope>NUCLEOTIDE SEQUENCE [LARGE SCALE GENOMIC DNA]</scope>
    <source>
        <strain evidence="7 8">IMCC14385</strain>
    </source>
</reference>
<dbReference type="InterPro" id="IPR027278">
    <property type="entry name" value="ACCD_DCysDesulf"/>
</dbReference>
<dbReference type="RefSeq" id="WP_153239545.1">
    <property type="nucleotide sequence ID" value="NZ_CP036422.1"/>
</dbReference>
<keyword evidence="3 5" id="KW-0663">Pyridoxal phosphate</keyword>
<dbReference type="Gene3D" id="3.40.50.1100">
    <property type="match status" value="2"/>
</dbReference>
<dbReference type="Proteomes" id="UP000326287">
    <property type="component" value="Chromosome"/>
</dbReference>
<organism evidence="7 8">
    <name type="scientific">Halioglobus maricola</name>
    <dbReference type="NCBI Taxonomy" id="2601894"/>
    <lineage>
        <taxon>Bacteria</taxon>
        <taxon>Pseudomonadati</taxon>
        <taxon>Pseudomonadota</taxon>
        <taxon>Gammaproteobacteria</taxon>
        <taxon>Cellvibrionales</taxon>
        <taxon>Halieaceae</taxon>
        <taxon>Halioglobus</taxon>
    </lineage>
</organism>
<evidence type="ECO:0000256" key="2">
    <source>
        <dbReference type="ARBA" id="ARBA00008639"/>
    </source>
</evidence>
<dbReference type="KEGG" id="halc:EY643_12435"/>
<sequence>MHATPELPFYRLNQLPVLGQAMGNITVLRLDQLGGNAPGNKVFKLRYNLQKLQQSGESRVLSFGGAWSNHLHALAAVGAEHGLETIGVVRGGEVQTAMLDDARRWGMQIVKITRSDYKRRHEVEFQRELAQRFGPCAILPEGGANAEAVRGCMHIADAINARGEKFDRVLVPVGSGATLAGLAAGLAPGTVLHGVSALRGASDLGATISSILKDAAQAARVDWSILHDFHCGGFARVNRELRDFLLAFEAAQSIRLEPVYTAKMFYAAYRMLCEQHWADTEELLLVHTGGLQGRRGYPWLDGSAESGQSGGTTK</sequence>
<dbReference type="PANTHER" id="PTHR43780:SF2">
    <property type="entry name" value="1-AMINOCYCLOPROPANE-1-CARBOXYLATE DEAMINASE-RELATED"/>
    <property type="match status" value="1"/>
</dbReference>
<gene>
    <name evidence="7" type="ORF">EY643_12435</name>
</gene>
<accession>A0A5P9NKL0</accession>
<feature type="active site" description="Nucleophile" evidence="4">
    <location>
        <position position="68"/>
    </location>
</feature>
<dbReference type="Pfam" id="PF00291">
    <property type="entry name" value="PALP"/>
    <property type="match status" value="1"/>
</dbReference>
<dbReference type="PIRSF" id="PIRSF006278">
    <property type="entry name" value="ACCD_DCysDesulf"/>
    <property type="match status" value="1"/>
</dbReference>
<dbReference type="GO" id="GO:0019148">
    <property type="term" value="F:D-cysteine desulfhydrase activity"/>
    <property type="evidence" value="ECO:0007669"/>
    <property type="project" value="TreeGrafter"/>
</dbReference>
<dbReference type="SUPFAM" id="SSF53686">
    <property type="entry name" value="Tryptophan synthase beta subunit-like PLP-dependent enzymes"/>
    <property type="match status" value="1"/>
</dbReference>
<protein>
    <submittedName>
        <fullName evidence="7">Pyridoxal-phosphate dependent enzyme</fullName>
    </submittedName>
</protein>
<evidence type="ECO:0000256" key="3">
    <source>
        <dbReference type="ARBA" id="ARBA00022898"/>
    </source>
</evidence>
<dbReference type="OrthoDB" id="9801249at2"/>
<name>A0A5P9NKL0_9GAMM</name>
<evidence type="ECO:0000256" key="1">
    <source>
        <dbReference type="ARBA" id="ARBA00001933"/>
    </source>
</evidence>
<comment type="cofactor">
    <cofactor evidence="1">
        <name>pyridoxal 5'-phosphate</name>
        <dbReference type="ChEBI" id="CHEBI:597326"/>
    </cofactor>
</comment>
<comment type="similarity">
    <text evidence="2">Belongs to the ACC deaminase/D-cysteine desulfhydrase family.</text>
</comment>
<evidence type="ECO:0000259" key="6">
    <source>
        <dbReference type="Pfam" id="PF00291"/>
    </source>
</evidence>
<dbReference type="EMBL" id="CP036422">
    <property type="protein sequence ID" value="QFU76403.1"/>
    <property type="molecule type" value="Genomic_DNA"/>
</dbReference>
<evidence type="ECO:0000256" key="5">
    <source>
        <dbReference type="PIRSR" id="PIRSR006278-2"/>
    </source>
</evidence>
<dbReference type="AlphaFoldDB" id="A0A5P9NKL0"/>
<evidence type="ECO:0000256" key="4">
    <source>
        <dbReference type="PIRSR" id="PIRSR006278-1"/>
    </source>
</evidence>
<dbReference type="PANTHER" id="PTHR43780">
    <property type="entry name" value="1-AMINOCYCLOPROPANE-1-CARBOXYLATE DEAMINASE-RELATED"/>
    <property type="match status" value="1"/>
</dbReference>
<proteinExistence type="inferred from homology"/>
<feature type="domain" description="Tryptophan synthase beta chain-like PALP" evidence="6">
    <location>
        <begin position="13"/>
        <end position="289"/>
    </location>
</feature>
<keyword evidence="8" id="KW-1185">Reference proteome</keyword>
<feature type="modified residue" description="N6-(pyridoxal phosphate)lysine" evidence="5">
    <location>
        <position position="41"/>
    </location>
</feature>
<dbReference type="InterPro" id="IPR036052">
    <property type="entry name" value="TrpB-like_PALP_sf"/>
</dbReference>